<reference evidence="1" key="1">
    <citation type="journal article" date="2020" name="Microb. Genom.">
        <title>Genetic diversity of clinical and environmental Mucorales isolates obtained from an investigation of mucormycosis cases among solid organ transplant recipients.</title>
        <authorList>
            <person name="Nguyen M.H."/>
            <person name="Kaul D."/>
            <person name="Muto C."/>
            <person name="Cheng S.J."/>
            <person name="Richter R.A."/>
            <person name="Bruno V.M."/>
            <person name="Liu G."/>
            <person name="Beyhan S."/>
            <person name="Sundermann A.J."/>
            <person name="Mounaud S."/>
            <person name="Pasculle A.W."/>
            <person name="Nierman W.C."/>
            <person name="Driscoll E."/>
            <person name="Cumbie R."/>
            <person name="Clancy C.J."/>
            <person name="Dupont C.L."/>
        </authorList>
    </citation>
    <scope>NUCLEOTIDE SEQUENCE</scope>
    <source>
        <strain evidence="1">GL11</strain>
    </source>
</reference>
<proteinExistence type="predicted"/>
<dbReference type="OrthoDB" id="10270594at2759"/>
<protein>
    <submittedName>
        <fullName evidence="1">Uncharacterized protein</fullName>
    </submittedName>
</protein>
<organism evidence="1 2">
    <name type="scientific">Rhizopus oryzae</name>
    <name type="common">Mucormycosis agent</name>
    <name type="synonym">Rhizopus arrhizus var. delemar</name>
    <dbReference type="NCBI Taxonomy" id="64495"/>
    <lineage>
        <taxon>Eukaryota</taxon>
        <taxon>Fungi</taxon>
        <taxon>Fungi incertae sedis</taxon>
        <taxon>Mucoromycota</taxon>
        <taxon>Mucoromycotina</taxon>
        <taxon>Mucoromycetes</taxon>
        <taxon>Mucorales</taxon>
        <taxon>Mucorineae</taxon>
        <taxon>Rhizopodaceae</taxon>
        <taxon>Rhizopus</taxon>
    </lineage>
</organism>
<evidence type="ECO:0000313" key="2">
    <source>
        <dbReference type="Proteomes" id="UP000716291"/>
    </source>
</evidence>
<gene>
    <name evidence="1" type="ORF">G6F64_011205</name>
</gene>
<name>A0A9P7BMN7_RHIOR</name>
<comment type="caution">
    <text evidence="1">The sequence shown here is derived from an EMBL/GenBank/DDBJ whole genome shotgun (WGS) entry which is preliminary data.</text>
</comment>
<sequence>MDQKKARAIADRCHKVNTRSEFDRSSHFSLSFLGLVLCQQSYKITRHFPSFSIFQTTPPAWSRLPYISNIVKLLLSKKYSSHPSTTQDVLLAYQA</sequence>
<evidence type="ECO:0000313" key="1">
    <source>
        <dbReference type="EMBL" id="KAG1302118.1"/>
    </source>
</evidence>
<dbReference type="Proteomes" id="UP000716291">
    <property type="component" value="Unassembled WGS sequence"/>
</dbReference>
<dbReference type="AlphaFoldDB" id="A0A9P7BMN7"/>
<keyword evidence="2" id="KW-1185">Reference proteome</keyword>
<dbReference type="EMBL" id="JAANQT010002620">
    <property type="protein sequence ID" value="KAG1302118.1"/>
    <property type="molecule type" value="Genomic_DNA"/>
</dbReference>
<accession>A0A9P7BMN7</accession>